<dbReference type="STRING" id="1218108.GCA_000382425_01026"/>
<organism evidence="1 2">
    <name type="scientific">Empedobacter brevis NBRC 14943 = ATCC 43319</name>
    <dbReference type="NCBI Taxonomy" id="1218108"/>
    <lineage>
        <taxon>Bacteria</taxon>
        <taxon>Pseudomonadati</taxon>
        <taxon>Bacteroidota</taxon>
        <taxon>Flavobacteriia</taxon>
        <taxon>Flavobacteriales</taxon>
        <taxon>Weeksellaceae</taxon>
        <taxon>Empedobacter</taxon>
    </lineage>
</organism>
<accession>A0A511NH57</accession>
<sequence length="340" mass="39515">MNIELLNQANQNWESFVSSLSDEEKKGLSELNESIAINQLYFLAAINDAKRFDQTINVLSKSFLYDVEIIPTIYKYYVERDLQELAFEYIQNAKDYLLNNSVNTIPLNIKKILDNAESVQLLQKYKISLERIRNLTPSKIPSITPEIINDKRDLSTFILNELVQSLKIIIEKREAIKQITHENRYNDFLEAILRFRFPFWGWAIQDQPRMGTSTGGADAGNADLVVQSGGGENIALIEAFILRDKKYTETHILKCPIYISTINRYYVVIYFLGNSNEFDEKWRDYQSDVLAIHYPSNFKLDLNIGFRDITNEFENVRNIKIAKTIHSTNLEMNHMMIDLS</sequence>
<proteinExistence type="predicted"/>
<gene>
    <name evidence="1" type="ORF">EB1_16280</name>
</gene>
<evidence type="ECO:0000313" key="2">
    <source>
        <dbReference type="Proteomes" id="UP000321245"/>
    </source>
</evidence>
<reference evidence="1 2" key="1">
    <citation type="submission" date="2019-07" db="EMBL/GenBank/DDBJ databases">
        <title>Whole genome shotgun sequence of Empedobacter brevis NBRC 14943.</title>
        <authorList>
            <person name="Hosoyama A."/>
            <person name="Uohara A."/>
            <person name="Ohji S."/>
            <person name="Ichikawa N."/>
        </authorList>
    </citation>
    <scope>NUCLEOTIDE SEQUENCE [LARGE SCALE GENOMIC DNA]</scope>
    <source>
        <strain evidence="1 2">NBRC 14943</strain>
    </source>
</reference>
<comment type="caution">
    <text evidence="1">The sequence shown here is derived from an EMBL/GenBank/DDBJ whole genome shotgun (WGS) entry which is preliminary data.</text>
</comment>
<dbReference type="RefSeq" id="WP_019974537.1">
    <property type="nucleotide sequence ID" value="NZ_BJXC01000009.1"/>
</dbReference>
<dbReference type="EMBL" id="BJXC01000009">
    <property type="protein sequence ID" value="GEM51838.1"/>
    <property type="molecule type" value="Genomic_DNA"/>
</dbReference>
<name>A0A511NH57_9FLAO</name>
<dbReference type="GeneID" id="84649251"/>
<keyword evidence="2" id="KW-1185">Reference proteome</keyword>
<dbReference type="Proteomes" id="UP000321245">
    <property type="component" value="Unassembled WGS sequence"/>
</dbReference>
<dbReference type="OrthoDB" id="1384967at2"/>
<protein>
    <submittedName>
        <fullName evidence="1">Uncharacterized protein</fullName>
    </submittedName>
</protein>
<dbReference type="AlphaFoldDB" id="A0A511NH57"/>
<evidence type="ECO:0000313" key="1">
    <source>
        <dbReference type="EMBL" id="GEM51838.1"/>
    </source>
</evidence>